<evidence type="ECO:0000256" key="1">
    <source>
        <dbReference type="SAM" id="MobiDB-lite"/>
    </source>
</evidence>
<keyword evidence="3" id="KW-1185">Reference proteome</keyword>
<dbReference type="RefSeq" id="WP_235005006.1">
    <property type="nucleotide sequence ID" value="NZ_CADFGY010000052.1"/>
</dbReference>
<feature type="compositionally biased region" description="Basic and acidic residues" evidence="1">
    <location>
        <begin position="7"/>
        <end position="16"/>
    </location>
</feature>
<comment type="caution">
    <text evidence="2">The sequence shown here is derived from an EMBL/GenBank/DDBJ whole genome shotgun (WGS) entry which is preliminary data.</text>
</comment>
<dbReference type="EMBL" id="JAVDRP010000014">
    <property type="protein sequence ID" value="MDR6411873.1"/>
    <property type="molecule type" value="Genomic_DNA"/>
</dbReference>
<reference evidence="2 3" key="1">
    <citation type="submission" date="2023-07" db="EMBL/GenBank/DDBJ databases">
        <title>Sorghum-associated microbial communities from plants grown in Nebraska, USA.</title>
        <authorList>
            <person name="Schachtman D."/>
        </authorList>
    </citation>
    <scope>NUCLEOTIDE SEQUENCE [LARGE SCALE GENOMIC DNA]</scope>
    <source>
        <strain evidence="2 3">DS1316</strain>
    </source>
</reference>
<evidence type="ECO:0000313" key="3">
    <source>
        <dbReference type="Proteomes" id="UP001264340"/>
    </source>
</evidence>
<name>A0ABU1LYN4_9BURK</name>
<dbReference type="Proteomes" id="UP001264340">
    <property type="component" value="Unassembled WGS sequence"/>
</dbReference>
<evidence type="ECO:0000313" key="2">
    <source>
        <dbReference type="EMBL" id="MDR6411873.1"/>
    </source>
</evidence>
<feature type="region of interest" description="Disordered" evidence="1">
    <location>
        <begin position="1"/>
        <end position="20"/>
    </location>
</feature>
<proteinExistence type="predicted"/>
<accession>A0ABU1LYN4</accession>
<dbReference type="Gene3D" id="3.40.50.720">
    <property type="entry name" value="NAD(P)-binding Rossmann-like Domain"/>
    <property type="match status" value="1"/>
</dbReference>
<protein>
    <submittedName>
        <fullName evidence="2">Dinucleotide-binding enzyme</fullName>
    </submittedName>
</protein>
<gene>
    <name evidence="2" type="ORF">J2804_005307</name>
</gene>
<organism evidence="2 3">
    <name type="scientific">Paraburkholderia terricola</name>
    <dbReference type="NCBI Taxonomy" id="169427"/>
    <lineage>
        <taxon>Bacteria</taxon>
        <taxon>Pseudomonadati</taxon>
        <taxon>Pseudomonadota</taxon>
        <taxon>Betaproteobacteria</taxon>
        <taxon>Burkholderiales</taxon>
        <taxon>Burkholderiaceae</taxon>
        <taxon>Paraburkholderia</taxon>
    </lineage>
</organism>
<sequence>MSNVEWQEIRQRHDAGEDPVLTRKASNRTVTASTPESYTVRKLCDDFLALVAKLGSGAAAGTAKDAAERDLVVLAVKWWNVQAALFSVGDRTGRILRSVNGSSFLRSTDQGGRGASQ</sequence>